<sequence>MDNLSQQNGSIEEEPGDGENITVAGSDKFTWDRKAALLLLDEYHQKKKTRWKKIAQTMVQAGYQVDGDMLDRKIRNTLTFNKIKDNNQKKRTGRGAIHWKYYDKMCYILTADS</sequence>
<organism evidence="3 4">
    <name type="scientific">Popillia japonica</name>
    <name type="common">Japanese beetle</name>
    <dbReference type="NCBI Taxonomy" id="7064"/>
    <lineage>
        <taxon>Eukaryota</taxon>
        <taxon>Metazoa</taxon>
        <taxon>Ecdysozoa</taxon>
        <taxon>Arthropoda</taxon>
        <taxon>Hexapoda</taxon>
        <taxon>Insecta</taxon>
        <taxon>Pterygota</taxon>
        <taxon>Neoptera</taxon>
        <taxon>Endopterygota</taxon>
        <taxon>Coleoptera</taxon>
        <taxon>Polyphaga</taxon>
        <taxon>Scarabaeiformia</taxon>
        <taxon>Scarabaeidae</taxon>
        <taxon>Rutelinae</taxon>
        <taxon>Popillia</taxon>
    </lineage>
</organism>
<keyword evidence="4" id="KW-1185">Reference proteome</keyword>
<evidence type="ECO:0000313" key="4">
    <source>
        <dbReference type="Proteomes" id="UP001458880"/>
    </source>
</evidence>
<dbReference type="InterPro" id="IPR044822">
    <property type="entry name" value="Myb_DNA-bind_4"/>
</dbReference>
<feature type="domain" description="Myb/SANT-like DNA-binding" evidence="2">
    <location>
        <begin position="44"/>
        <end position="106"/>
    </location>
</feature>
<accession>A0AAW1K018</accession>
<keyword evidence="3" id="KW-0238">DNA-binding</keyword>
<feature type="region of interest" description="Disordered" evidence="1">
    <location>
        <begin position="1"/>
        <end position="24"/>
    </location>
</feature>
<dbReference type="Pfam" id="PF13837">
    <property type="entry name" value="Myb_DNA-bind_4"/>
    <property type="match status" value="1"/>
</dbReference>
<dbReference type="Proteomes" id="UP001458880">
    <property type="component" value="Unassembled WGS sequence"/>
</dbReference>
<gene>
    <name evidence="3" type="ORF">QE152_g26039</name>
</gene>
<dbReference type="EMBL" id="JASPKY010000293">
    <property type="protein sequence ID" value="KAK9710435.1"/>
    <property type="molecule type" value="Genomic_DNA"/>
</dbReference>
<protein>
    <submittedName>
        <fullName evidence="3">Myb/SANT-like DNA-binding domain</fullName>
    </submittedName>
</protein>
<evidence type="ECO:0000256" key="1">
    <source>
        <dbReference type="SAM" id="MobiDB-lite"/>
    </source>
</evidence>
<dbReference type="AlphaFoldDB" id="A0AAW1K018"/>
<name>A0AAW1K018_POPJA</name>
<comment type="caution">
    <text evidence="3">The sequence shown here is derived from an EMBL/GenBank/DDBJ whole genome shotgun (WGS) entry which is preliminary data.</text>
</comment>
<evidence type="ECO:0000259" key="2">
    <source>
        <dbReference type="Pfam" id="PF13837"/>
    </source>
</evidence>
<proteinExistence type="predicted"/>
<feature type="compositionally biased region" description="Polar residues" evidence="1">
    <location>
        <begin position="1"/>
        <end position="10"/>
    </location>
</feature>
<dbReference type="GO" id="GO:0003677">
    <property type="term" value="F:DNA binding"/>
    <property type="evidence" value="ECO:0007669"/>
    <property type="project" value="UniProtKB-KW"/>
</dbReference>
<reference evidence="3 4" key="1">
    <citation type="journal article" date="2024" name="BMC Genomics">
        <title>De novo assembly and annotation of Popillia japonica's genome with initial clues to its potential as an invasive pest.</title>
        <authorList>
            <person name="Cucini C."/>
            <person name="Boschi S."/>
            <person name="Funari R."/>
            <person name="Cardaioli E."/>
            <person name="Iannotti N."/>
            <person name="Marturano G."/>
            <person name="Paoli F."/>
            <person name="Bruttini M."/>
            <person name="Carapelli A."/>
            <person name="Frati F."/>
            <person name="Nardi F."/>
        </authorList>
    </citation>
    <scope>NUCLEOTIDE SEQUENCE [LARGE SCALE GENOMIC DNA]</scope>
    <source>
        <strain evidence="3">DMR45628</strain>
    </source>
</reference>
<evidence type="ECO:0000313" key="3">
    <source>
        <dbReference type="EMBL" id="KAK9710435.1"/>
    </source>
</evidence>